<sequence>MRRSDVIARVLSVGRKNKRPDLQPEQEEERLSLFVSALRSTLLPGGKLTTTQLVTLKQTFPLFFLFLTFRFCEVEFGRLIADDIIFIIIIIDDIFVSLPACLLCCKSKRAGQSLTHGVPRR</sequence>
<reference evidence="1 2" key="1">
    <citation type="submission" date="2021-06" db="EMBL/GenBank/DDBJ databases">
        <authorList>
            <person name="Palmer J.M."/>
        </authorList>
    </citation>
    <scope>NUCLEOTIDE SEQUENCE [LARGE SCALE GENOMIC DNA]</scope>
    <source>
        <strain evidence="2">if_2019</strain>
        <tissue evidence="1">Muscle</tissue>
    </source>
</reference>
<gene>
    <name evidence="1" type="ORF">ILYODFUR_013451</name>
</gene>
<comment type="caution">
    <text evidence="1">The sequence shown here is derived from an EMBL/GenBank/DDBJ whole genome shotgun (WGS) entry which is preliminary data.</text>
</comment>
<accession>A0ABV0V4R4</accession>
<dbReference type="Proteomes" id="UP001482620">
    <property type="component" value="Unassembled WGS sequence"/>
</dbReference>
<evidence type="ECO:0000313" key="2">
    <source>
        <dbReference type="Proteomes" id="UP001482620"/>
    </source>
</evidence>
<name>A0ABV0V4R4_9TELE</name>
<organism evidence="1 2">
    <name type="scientific">Ilyodon furcidens</name>
    <name type="common">goldbreast splitfin</name>
    <dbReference type="NCBI Taxonomy" id="33524"/>
    <lineage>
        <taxon>Eukaryota</taxon>
        <taxon>Metazoa</taxon>
        <taxon>Chordata</taxon>
        <taxon>Craniata</taxon>
        <taxon>Vertebrata</taxon>
        <taxon>Euteleostomi</taxon>
        <taxon>Actinopterygii</taxon>
        <taxon>Neopterygii</taxon>
        <taxon>Teleostei</taxon>
        <taxon>Neoteleostei</taxon>
        <taxon>Acanthomorphata</taxon>
        <taxon>Ovalentaria</taxon>
        <taxon>Atherinomorphae</taxon>
        <taxon>Cyprinodontiformes</taxon>
        <taxon>Goodeidae</taxon>
        <taxon>Ilyodon</taxon>
    </lineage>
</organism>
<dbReference type="EMBL" id="JAHRIQ010093776">
    <property type="protein sequence ID" value="MEQ2251660.1"/>
    <property type="molecule type" value="Genomic_DNA"/>
</dbReference>
<keyword evidence="2" id="KW-1185">Reference proteome</keyword>
<proteinExistence type="predicted"/>
<protein>
    <submittedName>
        <fullName evidence="1">Uncharacterized protein</fullName>
    </submittedName>
</protein>
<evidence type="ECO:0000313" key="1">
    <source>
        <dbReference type="EMBL" id="MEQ2251660.1"/>
    </source>
</evidence>